<feature type="region of interest" description="Disordered" evidence="1">
    <location>
        <begin position="206"/>
        <end position="225"/>
    </location>
</feature>
<protein>
    <submittedName>
        <fullName evidence="2">LPS export ABC transporter periplasmic protein LptC</fullName>
    </submittedName>
</protein>
<accession>A0A5R9J5B3</accession>
<dbReference type="Proteomes" id="UP000305654">
    <property type="component" value="Unassembled WGS sequence"/>
</dbReference>
<evidence type="ECO:0000256" key="1">
    <source>
        <dbReference type="SAM" id="MobiDB-lite"/>
    </source>
</evidence>
<gene>
    <name evidence="2" type="ORF">FE263_09345</name>
</gene>
<sequence>MSVQQAPSHRRPPTESEQARRRLLLQWTKWMLPVGALVLLGSIAAWPEIDRSLNASRVAYRQVAAIRLDSGSMLGPRYRGLDAHGRPYMITAETARQVGPERINLDHPIADTLSQGGTWLQISARKGVYMQHSELLDLSGHVTFYRDDGTIMTSPTAGIDVRRGIILSDDWVHAEGPFGVLDAQGTLMSQRDGIVQFRGPGRMILNDDRAARPATPPATTSQGHS</sequence>
<dbReference type="AlphaFoldDB" id="A0A5R9J5B3"/>
<dbReference type="Gene3D" id="2.60.450.10">
    <property type="entry name" value="Lipopolysaccharide (LPS) transport protein A like domain"/>
    <property type="match status" value="1"/>
</dbReference>
<dbReference type="OrthoDB" id="8441710at2"/>
<organism evidence="2 3">
    <name type="scientific">Lichenicoccus roseus</name>
    <dbReference type="NCBI Taxonomy" id="2683649"/>
    <lineage>
        <taxon>Bacteria</taxon>
        <taxon>Pseudomonadati</taxon>
        <taxon>Pseudomonadota</taxon>
        <taxon>Alphaproteobacteria</taxon>
        <taxon>Acetobacterales</taxon>
        <taxon>Acetobacteraceae</taxon>
        <taxon>Lichenicoccus</taxon>
    </lineage>
</organism>
<comment type="caution">
    <text evidence="2">The sequence shown here is derived from an EMBL/GenBank/DDBJ whole genome shotgun (WGS) entry which is preliminary data.</text>
</comment>
<reference evidence="2 3" key="1">
    <citation type="submission" date="2019-05" db="EMBL/GenBank/DDBJ databases">
        <authorList>
            <person name="Pankratov T."/>
            <person name="Grouzdev D."/>
        </authorList>
    </citation>
    <scope>NUCLEOTIDE SEQUENCE [LARGE SCALE GENOMIC DNA]</scope>
    <source>
        <strain evidence="2 3">KEBCLARHB70R</strain>
    </source>
</reference>
<dbReference type="EMBL" id="VCDI01000003">
    <property type="protein sequence ID" value="TLU72815.1"/>
    <property type="molecule type" value="Genomic_DNA"/>
</dbReference>
<dbReference type="InterPro" id="IPR010664">
    <property type="entry name" value="LipoPS_assembly_LptC-rel"/>
</dbReference>
<evidence type="ECO:0000313" key="2">
    <source>
        <dbReference type="EMBL" id="TLU72815.1"/>
    </source>
</evidence>
<dbReference type="Pfam" id="PF06835">
    <property type="entry name" value="LptC"/>
    <property type="match status" value="1"/>
</dbReference>
<name>A0A5R9J5B3_9PROT</name>
<keyword evidence="3" id="KW-1185">Reference proteome</keyword>
<proteinExistence type="predicted"/>
<evidence type="ECO:0000313" key="3">
    <source>
        <dbReference type="Proteomes" id="UP000305654"/>
    </source>
</evidence>